<feature type="chain" id="PRO_5034722661" description="C2H2-type domain-containing protein" evidence="3">
    <location>
        <begin position="24"/>
        <end position="343"/>
    </location>
</feature>
<keyword evidence="1" id="KW-0863">Zinc-finger</keyword>
<keyword evidence="1" id="KW-0479">Metal-binding</keyword>
<dbReference type="GO" id="GO:0008270">
    <property type="term" value="F:zinc ion binding"/>
    <property type="evidence" value="ECO:0007669"/>
    <property type="project" value="UniProtKB-KW"/>
</dbReference>
<keyword evidence="1" id="KW-0862">Zinc</keyword>
<reference evidence="5" key="1">
    <citation type="submission" date="2021-01" db="EMBL/GenBank/DDBJ databases">
        <authorList>
            <person name="Kaushik A."/>
        </authorList>
    </citation>
    <scope>NUCLEOTIDE SEQUENCE</scope>
    <source>
        <strain evidence="5">AG6-10EEA</strain>
    </source>
</reference>
<evidence type="ECO:0000313" key="5">
    <source>
        <dbReference type="EMBL" id="CAE6509565.1"/>
    </source>
</evidence>
<dbReference type="PROSITE" id="PS50157">
    <property type="entry name" value="ZINC_FINGER_C2H2_2"/>
    <property type="match status" value="1"/>
</dbReference>
<organism evidence="5 6">
    <name type="scientific">Rhizoctonia solani</name>
    <dbReference type="NCBI Taxonomy" id="456999"/>
    <lineage>
        <taxon>Eukaryota</taxon>
        <taxon>Fungi</taxon>
        <taxon>Dikarya</taxon>
        <taxon>Basidiomycota</taxon>
        <taxon>Agaricomycotina</taxon>
        <taxon>Agaricomycetes</taxon>
        <taxon>Cantharellales</taxon>
        <taxon>Ceratobasidiaceae</taxon>
        <taxon>Rhizoctonia</taxon>
    </lineage>
</organism>
<proteinExistence type="predicted"/>
<dbReference type="EMBL" id="CAJMXA010003651">
    <property type="protein sequence ID" value="CAE6509565.1"/>
    <property type="molecule type" value="Genomic_DNA"/>
</dbReference>
<feature type="domain" description="C2H2-type" evidence="4">
    <location>
        <begin position="281"/>
        <end position="310"/>
    </location>
</feature>
<accession>A0A8H3HHG3</accession>
<evidence type="ECO:0000259" key="4">
    <source>
        <dbReference type="PROSITE" id="PS50157"/>
    </source>
</evidence>
<comment type="caution">
    <text evidence="5">The sequence shown here is derived from an EMBL/GenBank/DDBJ whole genome shotgun (WGS) entry which is preliminary data.</text>
</comment>
<keyword evidence="3" id="KW-0732">Signal</keyword>
<evidence type="ECO:0000313" key="6">
    <source>
        <dbReference type="Proteomes" id="UP000663853"/>
    </source>
</evidence>
<dbReference type="AlphaFoldDB" id="A0A8H3HHG3"/>
<evidence type="ECO:0000256" key="3">
    <source>
        <dbReference type="SAM" id="SignalP"/>
    </source>
</evidence>
<gene>
    <name evidence="5" type="ORF">RDB_LOCUS125119</name>
</gene>
<feature type="signal peptide" evidence="3">
    <location>
        <begin position="1"/>
        <end position="23"/>
    </location>
</feature>
<evidence type="ECO:0000256" key="2">
    <source>
        <dbReference type="SAM" id="MobiDB-lite"/>
    </source>
</evidence>
<feature type="region of interest" description="Disordered" evidence="2">
    <location>
        <begin position="62"/>
        <end position="95"/>
    </location>
</feature>
<sequence>MYPSLALFIAGLVIFCLVRYVASNSGSKHREDNANSIEDRWCEYSDYEVWEVAQRMLKNLAQESPTETSRQEENGPLESSQAEEGKASPENIPNDKAGPLLGFTLERSVADILLKNRAYFVLYPCVYCFDENYIICRVREGPRYHHVTSINPNPPQLETIFYIEGVAYYFDGTGVLWYQMGGFWLLETMHYDLQSALSELVKCIETNELHKSPEPIYSPLISDPGQSTSGASGSQDTIMDNHEGLRALPLNPDREDIDNWIEDMKRYRTMQVKEGIRVAAIHCPVPTCGKGQRRPQALRDHLYFHFNIKPHGCDFGCPIAFETEANKNRHLETCPRAPLDYGI</sequence>
<dbReference type="Proteomes" id="UP000663853">
    <property type="component" value="Unassembled WGS sequence"/>
</dbReference>
<protein>
    <recommendedName>
        <fullName evidence="4">C2H2-type domain-containing protein</fullName>
    </recommendedName>
</protein>
<dbReference type="Gene3D" id="3.30.160.60">
    <property type="entry name" value="Classic Zinc Finger"/>
    <property type="match status" value="1"/>
</dbReference>
<dbReference type="InterPro" id="IPR013087">
    <property type="entry name" value="Znf_C2H2_type"/>
</dbReference>
<name>A0A8H3HHG3_9AGAM</name>
<evidence type="ECO:0000256" key="1">
    <source>
        <dbReference type="PROSITE-ProRule" id="PRU00042"/>
    </source>
</evidence>